<evidence type="ECO:0000313" key="2">
    <source>
        <dbReference type="Proteomes" id="UP000244334"/>
    </source>
</evidence>
<comment type="caution">
    <text evidence="1">The sequence shown here is derived from an EMBL/GenBank/DDBJ whole genome shotgun (WGS) entry which is preliminary data.</text>
</comment>
<dbReference type="EMBL" id="LJAM02000726">
    <property type="protein sequence ID" value="RAP69514.1"/>
    <property type="molecule type" value="Genomic_DNA"/>
</dbReference>
<dbReference type="AlphaFoldDB" id="A0A328TNW1"/>
<accession>A0A328TNW1</accession>
<proteinExistence type="predicted"/>
<protein>
    <submittedName>
        <fullName evidence="1">CvaB, IS186 transposase domain protein</fullName>
    </submittedName>
</protein>
<sequence length="41" mass="4563">MLQMDALQAKDTELAKAWIFANLLAAFLIDDMIQPSLAFPP</sequence>
<evidence type="ECO:0000313" key="1">
    <source>
        <dbReference type="EMBL" id="RAP69514.1"/>
    </source>
</evidence>
<dbReference type="Proteomes" id="UP000244334">
    <property type="component" value="Unassembled WGS sequence"/>
</dbReference>
<reference evidence="1" key="1">
    <citation type="submission" date="2018-04" db="EMBL/GenBank/DDBJ databases">
        <title>Genomes of the Obligate Erwinia dacicola and Facultative Enterobacter sp. OLF Endosymbionts of the Olive Fruit fly, Bactrocera oleae.</title>
        <authorList>
            <person name="Estes A.M."/>
            <person name="Hearn D.J."/>
            <person name="Agarwal S."/>
            <person name="Pierson E.A."/>
            <person name="Dunning-Hotopp J.C."/>
        </authorList>
    </citation>
    <scope>NUCLEOTIDE SEQUENCE [LARGE SCALE GENOMIC DNA]</scope>
    <source>
        <strain evidence="1">Oroville</strain>
    </source>
</reference>
<organism evidence="1 2">
    <name type="scientific">Candidatus Erwinia dacicola</name>
    <dbReference type="NCBI Taxonomy" id="252393"/>
    <lineage>
        <taxon>Bacteria</taxon>
        <taxon>Pseudomonadati</taxon>
        <taxon>Pseudomonadota</taxon>
        <taxon>Gammaproteobacteria</taxon>
        <taxon>Enterobacterales</taxon>
        <taxon>Erwiniaceae</taxon>
        <taxon>Erwinia</taxon>
    </lineage>
</organism>
<keyword evidence="2" id="KW-1185">Reference proteome</keyword>
<name>A0A328TNW1_9GAMM</name>
<gene>
    <name evidence="1" type="ORF">ACZ87_03699</name>
</gene>